<proteinExistence type="predicted"/>
<evidence type="ECO:0000313" key="1">
    <source>
        <dbReference type="EMBL" id="GAA1673420.1"/>
    </source>
</evidence>
<comment type="caution">
    <text evidence="1">The sequence shown here is derived from an EMBL/GenBank/DDBJ whole genome shotgun (WGS) entry which is preliminary data.</text>
</comment>
<organism evidence="1 2">
    <name type="scientific">Fodinicola feengrottensis</name>
    <dbReference type="NCBI Taxonomy" id="435914"/>
    <lineage>
        <taxon>Bacteria</taxon>
        <taxon>Bacillati</taxon>
        <taxon>Actinomycetota</taxon>
        <taxon>Actinomycetes</taxon>
        <taxon>Mycobacteriales</taxon>
        <taxon>Fodinicola</taxon>
    </lineage>
</organism>
<name>A0ABP4SIF5_9ACTN</name>
<dbReference type="EMBL" id="BAAANY010000008">
    <property type="protein sequence ID" value="GAA1673420.1"/>
    <property type="molecule type" value="Genomic_DNA"/>
</dbReference>
<sequence length="73" mass="7329">MAIPVVSGCSTRVTLLAGTEKLLPSDSKTGTSPVASAAPTTFTAEARCMGAEFTNVELAVANFEVGTVVADAP</sequence>
<accession>A0ABP4SIF5</accession>
<evidence type="ECO:0000313" key="2">
    <source>
        <dbReference type="Proteomes" id="UP001500618"/>
    </source>
</evidence>
<dbReference type="Proteomes" id="UP001500618">
    <property type="component" value="Unassembled WGS sequence"/>
</dbReference>
<protein>
    <submittedName>
        <fullName evidence="1">Uncharacterized protein</fullName>
    </submittedName>
</protein>
<reference evidence="2" key="1">
    <citation type="journal article" date="2019" name="Int. J. Syst. Evol. Microbiol.">
        <title>The Global Catalogue of Microorganisms (GCM) 10K type strain sequencing project: providing services to taxonomists for standard genome sequencing and annotation.</title>
        <authorList>
            <consortium name="The Broad Institute Genomics Platform"/>
            <consortium name="The Broad Institute Genome Sequencing Center for Infectious Disease"/>
            <person name="Wu L."/>
            <person name="Ma J."/>
        </authorList>
    </citation>
    <scope>NUCLEOTIDE SEQUENCE [LARGE SCALE GENOMIC DNA]</scope>
    <source>
        <strain evidence="2">JCM 14718</strain>
    </source>
</reference>
<keyword evidence="2" id="KW-1185">Reference proteome</keyword>
<gene>
    <name evidence="1" type="ORF">GCM10009765_23450</name>
</gene>